<comment type="caution">
    <text evidence="4">The sequence shown here is derived from an EMBL/GenBank/DDBJ whole genome shotgun (WGS) entry which is preliminary data.</text>
</comment>
<dbReference type="InterPro" id="IPR036866">
    <property type="entry name" value="RibonucZ/Hydroxyglut_hydro"/>
</dbReference>
<dbReference type="PANTHER" id="PTHR11203:SF37">
    <property type="entry name" value="INTEGRATOR COMPLEX SUBUNIT 11"/>
    <property type="match status" value="1"/>
</dbReference>
<dbReference type="AlphaFoldDB" id="A0A2W5VL42"/>
<feature type="domain" description="Beta-Casp" evidence="3">
    <location>
        <begin position="257"/>
        <end position="382"/>
    </location>
</feature>
<dbReference type="GO" id="GO:0016787">
    <property type="term" value="F:hydrolase activity"/>
    <property type="evidence" value="ECO:0007669"/>
    <property type="project" value="UniProtKB-KW"/>
</dbReference>
<dbReference type="CDD" id="cd16295">
    <property type="entry name" value="TTHA0252-CPSF-like_MBL-fold"/>
    <property type="match status" value="1"/>
</dbReference>
<dbReference type="Pfam" id="PF00753">
    <property type="entry name" value="Lactamase_B"/>
    <property type="match status" value="1"/>
</dbReference>
<dbReference type="Gene3D" id="3.40.50.10890">
    <property type="match status" value="1"/>
</dbReference>
<sequence>MKPFVEFIGAARTVTGSRHLLHAPGAKVLLDCGLFQGHRAEARARNESLGFAARTIDCVVLSHAHIDHSGALPILCREGFRGPIHVTPATRDLCALMLEDAAALQAADARHLNRRIEAGELDVAPVEPLFDRRDVAQAISQMEPLVYGALRTIAGGVTLTFLDAGHVLGSAISVLDVTSDATTRRLVFTGDLGRSETPILRAPETPRGATTLLLESTYGDREHPPRAAMDDALADIVKQAVRKGGKVLIPSFALERAQEVLFSLKKLRRAGQIPSVPVFVDSPLTANITEVFRRHPDCYDTETRALFDEGHSPFEFDGLELVTSVEGSRAIDNGDAPSIIISASGMCEGGRVLHHLQAMVADPRHSIVLVGYQAQHTLGRKLQERRPRVRIFGLERDVHANVVSLAGFSAHADRRDLHHFALKVASRGALTDVCLVHGEAAAQEVLARELRQAMTARISCPAPGDIVRL</sequence>
<dbReference type="SMART" id="SM00849">
    <property type="entry name" value="Lactamase_B"/>
    <property type="match status" value="1"/>
</dbReference>
<evidence type="ECO:0000259" key="3">
    <source>
        <dbReference type="SMART" id="SM01027"/>
    </source>
</evidence>
<gene>
    <name evidence="4" type="ORF">DI536_05195</name>
</gene>
<feature type="domain" description="Metallo-beta-lactamase" evidence="2">
    <location>
        <begin position="15"/>
        <end position="252"/>
    </location>
</feature>
<dbReference type="EMBL" id="QFQP01000003">
    <property type="protein sequence ID" value="PZR16564.1"/>
    <property type="molecule type" value="Genomic_DNA"/>
</dbReference>
<accession>A0A2W5VL42</accession>
<name>A0A2W5VL42_9BACT</name>
<protein>
    <submittedName>
        <fullName evidence="4">MBL fold metallo-hydrolase</fullName>
    </submittedName>
</protein>
<dbReference type="PANTHER" id="PTHR11203">
    <property type="entry name" value="CLEAVAGE AND POLYADENYLATION SPECIFICITY FACTOR FAMILY MEMBER"/>
    <property type="match status" value="1"/>
</dbReference>
<evidence type="ECO:0000256" key="1">
    <source>
        <dbReference type="ARBA" id="ARBA00022801"/>
    </source>
</evidence>
<dbReference type="Gene3D" id="3.60.15.10">
    <property type="entry name" value="Ribonuclease Z/Hydroxyacylglutathione hydrolase-like"/>
    <property type="match status" value="1"/>
</dbReference>
<proteinExistence type="predicted"/>
<dbReference type="SMART" id="SM01027">
    <property type="entry name" value="Beta-Casp"/>
    <property type="match status" value="1"/>
</dbReference>
<dbReference type="Proteomes" id="UP000249061">
    <property type="component" value="Unassembled WGS sequence"/>
</dbReference>
<dbReference type="GO" id="GO:0004521">
    <property type="term" value="F:RNA endonuclease activity"/>
    <property type="evidence" value="ECO:0007669"/>
    <property type="project" value="TreeGrafter"/>
</dbReference>
<dbReference type="Pfam" id="PF10996">
    <property type="entry name" value="Beta-Casp"/>
    <property type="match status" value="1"/>
</dbReference>
<evidence type="ECO:0000259" key="2">
    <source>
        <dbReference type="SMART" id="SM00849"/>
    </source>
</evidence>
<dbReference type="InterPro" id="IPR022712">
    <property type="entry name" value="Beta_Casp"/>
</dbReference>
<evidence type="ECO:0000313" key="5">
    <source>
        <dbReference type="Proteomes" id="UP000249061"/>
    </source>
</evidence>
<dbReference type="SUPFAM" id="SSF56281">
    <property type="entry name" value="Metallo-hydrolase/oxidoreductase"/>
    <property type="match status" value="1"/>
</dbReference>
<keyword evidence="1 4" id="KW-0378">Hydrolase</keyword>
<dbReference type="InterPro" id="IPR001279">
    <property type="entry name" value="Metallo-B-lactamas"/>
</dbReference>
<reference evidence="4 5" key="1">
    <citation type="submission" date="2017-08" db="EMBL/GenBank/DDBJ databases">
        <title>Infants hospitalized years apart are colonized by the same room-sourced microbial strains.</title>
        <authorList>
            <person name="Brooks B."/>
            <person name="Olm M.R."/>
            <person name="Firek B.A."/>
            <person name="Baker R."/>
            <person name="Thomas B.C."/>
            <person name="Morowitz M.J."/>
            <person name="Banfield J.F."/>
        </authorList>
    </citation>
    <scope>NUCLEOTIDE SEQUENCE [LARGE SCALE GENOMIC DNA]</scope>
    <source>
        <strain evidence="4">S2_003_000_R2_14</strain>
    </source>
</reference>
<dbReference type="Pfam" id="PF07521">
    <property type="entry name" value="RMMBL"/>
    <property type="match status" value="1"/>
</dbReference>
<dbReference type="InterPro" id="IPR050698">
    <property type="entry name" value="MBL"/>
</dbReference>
<dbReference type="InterPro" id="IPR011108">
    <property type="entry name" value="RMMBL"/>
</dbReference>
<organism evidence="4 5">
    <name type="scientific">Archangium gephyra</name>
    <dbReference type="NCBI Taxonomy" id="48"/>
    <lineage>
        <taxon>Bacteria</taxon>
        <taxon>Pseudomonadati</taxon>
        <taxon>Myxococcota</taxon>
        <taxon>Myxococcia</taxon>
        <taxon>Myxococcales</taxon>
        <taxon>Cystobacterineae</taxon>
        <taxon>Archangiaceae</taxon>
        <taxon>Archangium</taxon>
    </lineage>
</organism>
<evidence type="ECO:0000313" key="4">
    <source>
        <dbReference type="EMBL" id="PZR16564.1"/>
    </source>
</evidence>